<protein>
    <submittedName>
        <fullName evidence="2">Uncharacterized protein</fullName>
    </submittedName>
</protein>
<comment type="caution">
    <text evidence="2">The sequence shown here is derived from an EMBL/GenBank/DDBJ whole genome shotgun (WGS) entry which is preliminary data.</text>
</comment>
<evidence type="ECO:0000256" key="1">
    <source>
        <dbReference type="SAM" id="MobiDB-lite"/>
    </source>
</evidence>
<evidence type="ECO:0000313" key="2">
    <source>
        <dbReference type="EMBL" id="KGA18616.1"/>
    </source>
</evidence>
<dbReference type="AlphaFoldDB" id="A0A094QWA3"/>
<proteinExistence type="predicted"/>
<name>A0A094QWA3_9ZZZZ</name>
<dbReference type="EMBL" id="JNSK01000022">
    <property type="protein sequence ID" value="KGA18616.1"/>
    <property type="molecule type" value="Genomic_DNA"/>
</dbReference>
<accession>A0A094QWA3</accession>
<feature type="region of interest" description="Disordered" evidence="1">
    <location>
        <begin position="24"/>
        <end position="55"/>
    </location>
</feature>
<reference evidence="2" key="1">
    <citation type="submission" date="2014-05" db="EMBL/GenBank/DDBJ databases">
        <title>Key roles for freshwater Actinobacteria revealed by deep metagenomic sequencing.</title>
        <authorList>
            <person name="Ghai R."/>
            <person name="Mizuno C.M."/>
            <person name="Picazo A."/>
            <person name="Camacho A."/>
            <person name="Rodriguez-Valera F."/>
        </authorList>
    </citation>
    <scope>NUCLEOTIDE SEQUENCE</scope>
</reference>
<sequence>MAMDISELVIPEVPIPARILQERARAKKNQRKVLESAKARRKKAAPQSTQKRRAS</sequence>
<feature type="compositionally biased region" description="Basic residues" evidence="1">
    <location>
        <begin position="39"/>
        <end position="55"/>
    </location>
</feature>
<gene>
    <name evidence="2" type="ORF">GM50_8095</name>
</gene>
<organism evidence="2">
    <name type="scientific">freshwater metagenome</name>
    <dbReference type="NCBI Taxonomy" id="449393"/>
    <lineage>
        <taxon>unclassified sequences</taxon>
        <taxon>metagenomes</taxon>
        <taxon>ecological metagenomes</taxon>
    </lineage>
</organism>